<dbReference type="InterPro" id="IPR037144">
    <property type="entry name" value="Peptidase_M1_pepN_C_sf"/>
</dbReference>
<feature type="non-terminal residue" evidence="4">
    <location>
        <position position="1"/>
    </location>
</feature>
<dbReference type="PANTHER" id="PTHR46322:SF1">
    <property type="entry name" value="PUROMYCIN-SENSITIVE AMINOPEPTIDASE"/>
    <property type="match status" value="1"/>
</dbReference>
<evidence type="ECO:0000259" key="2">
    <source>
        <dbReference type="Pfam" id="PF11940"/>
    </source>
</evidence>
<keyword evidence="1 4" id="KW-0645">Protease</keyword>
<gene>
    <name evidence="4" type="ORF">MNBD_GAMMA01-1834</name>
</gene>
<keyword evidence="1 4" id="KW-0031">Aminopeptidase</keyword>
<accession>A0A3B0VQ46</accession>
<dbReference type="EC" id="3.4.11.2" evidence="4"/>
<dbReference type="InterPro" id="IPR012779">
    <property type="entry name" value="Peptidase_M1_pepN"/>
</dbReference>
<evidence type="ECO:0000256" key="1">
    <source>
        <dbReference type="ARBA" id="ARBA00022438"/>
    </source>
</evidence>
<keyword evidence="4" id="KW-0378">Hydrolase</keyword>
<dbReference type="GO" id="GO:0016285">
    <property type="term" value="F:alanyl aminopeptidase activity"/>
    <property type="evidence" value="ECO:0007669"/>
    <property type="project" value="UniProtKB-EC"/>
</dbReference>
<dbReference type="Gene3D" id="2.60.40.1840">
    <property type="match status" value="1"/>
</dbReference>
<dbReference type="Gene3D" id="1.25.50.10">
    <property type="entry name" value="Peptidase M1, alanyl aminopeptidase, C-terminal domain"/>
    <property type="match status" value="1"/>
</dbReference>
<organism evidence="4">
    <name type="scientific">hydrothermal vent metagenome</name>
    <dbReference type="NCBI Taxonomy" id="652676"/>
    <lineage>
        <taxon>unclassified sequences</taxon>
        <taxon>metagenomes</taxon>
        <taxon>ecological metagenomes</taxon>
    </lineage>
</organism>
<proteinExistence type="predicted"/>
<dbReference type="AlphaFoldDB" id="A0A3B0VQ46"/>
<dbReference type="EMBL" id="UOEW01000368">
    <property type="protein sequence ID" value="VAW42570.1"/>
    <property type="molecule type" value="Genomic_DNA"/>
</dbReference>
<feature type="domain" description="Peptidase M1 alanyl aminopeptidase Ig-like fold" evidence="2">
    <location>
        <begin position="4"/>
        <end position="72"/>
    </location>
</feature>
<dbReference type="Pfam" id="PF11940">
    <property type="entry name" value="DUF3458"/>
    <property type="match status" value="1"/>
</dbReference>
<dbReference type="InterPro" id="IPR038438">
    <property type="entry name" value="PepN_Ig-like_sf"/>
</dbReference>
<name>A0A3B0VQ46_9ZZZZ</name>
<sequence length="401" mass="45381">NVAKKDYKAMHIPMTIALFDETGKQLELDETGATEKVIELKEKKHKFVFANMPSKPIASLFRGFSAPVIVKFKRPVEELGKLMAFDTDSYNRWDAAQIIASIVITNAYDAMCKGKDANCPEYFINAISQVLTDTHTDPALLAEALSLPMLMNIMTSMKNIDVDILYQAKEFIKKSLANALEIEFLSVYNQNFVEGAYKVEPADIAKRSLKNICLGYLMCTDNPDIQRLCQQQYENANNMTDSLSALTLYVHHQTEGFELLLMDFYDKWQDNALVMNKWFTLQATSPAPNTLNNVIELMQDAAFSMENPNNIRALIGTFSTNNLQFNQGSGKGYKFVADQVITLNTTNPQMASRIVSAFNSWKTFNKPRQKLMQQQLQRILDIDNISPDVFEIVNKALINKA</sequence>
<dbReference type="PANTHER" id="PTHR46322">
    <property type="entry name" value="PUROMYCIN-SENSITIVE AMINOPEPTIDASE"/>
    <property type="match status" value="1"/>
</dbReference>
<dbReference type="InterPro" id="IPR035414">
    <property type="entry name" value="Peptidase_M1_pepN_Ig-like"/>
</dbReference>
<protein>
    <submittedName>
        <fullName evidence="4">Membrane alanine aminopeptidase N</fullName>
        <ecNumber evidence="4">3.4.11.2</ecNumber>
    </submittedName>
</protein>
<reference evidence="4" key="1">
    <citation type="submission" date="2018-06" db="EMBL/GenBank/DDBJ databases">
        <authorList>
            <person name="Zhirakovskaya E."/>
        </authorList>
    </citation>
    <scope>NUCLEOTIDE SEQUENCE</scope>
</reference>
<dbReference type="InterPro" id="IPR024601">
    <property type="entry name" value="Peptidase_M1_pepN_C"/>
</dbReference>
<dbReference type="GO" id="GO:0008270">
    <property type="term" value="F:zinc ion binding"/>
    <property type="evidence" value="ECO:0007669"/>
    <property type="project" value="InterPro"/>
</dbReference>
<dbReference type="Pfam" id="PF17432">
    <property type="entry name" value="DUF3458_C"/>
    <property type="match status" value="1"/>
</dbReference>
<evidence type="ECO:0000313" key="4">
    <source>
        <dbReference type="EMBL" id="VAW42570.1"/>
    </source>
</evidence>
<feature type="domain" description="Peptidase M1 alanyl aminopeptidase C-terminal" evidence="3">
    <location>
        <begin position="77"/>
        <end position="397"/>
    </location>
</feature>
<evidence type="ECO:0000259" key="3">
    <source>
        <dbReference type="Pfam" id="PF17432"/>
    </source>
</evidence>